<keyword evidence="7" id="KW-1185">Reference proteome</keyword>
<proteinExistence type="predicted"/>
<dbReference type="AlphaFoldDB" id="A0A2W2AK56"/>
<feature type="transmembrane region" description="Helical" evidence="5">
    <location>
        <begin position="43"/>
        <end position="59"/>
    </location>
</feature>
<dbReference type="EMBL" id="QKVK01000008">
    <property type="protein sequence ID" value="PZF75885.1"/>
    <property type="molecule type" value="Genomic_DNA"/>
</dbReference>
<evidence type="ECO:0000256" key="1">
    <source>
        <dbReference type="ARBA" id="ARBA00004141"/>
    </source>
</evidence>
<feature type="transmembrane region" description="Helical" evidence="5">
    <location>
        <begin position="7"/>
        <end position="31"/>
    </location>
</feature>
<evidence type="ECO:0000313" key="7">
    <source>
        <dbReference type="Proteomes" id="UP000248795"/>
    </source>
</evidence>
<comment type="caution">
    <text evidence="6">The sequence shown here is derived from an EMBL/GenBank/DDBJ whole genome shotgun (WGS) entry which is preliminary data.</text>
</comment>
<reference evidence="7" key="1">
    <citation type="submission" date="2018-06" db="EMBL/GenBank/DDBJ databases">
        <title>Aestuariibacter litoralis strain KCTC 52945T.</title>
        <authorList>
            <person name="Li X."/>
            <person name="Salam N."/>
            <person name="Li J.-L."/>
            <person name="Chen Y.-M."/>
            <person name="Yang Z.-W."/>
            <person name="Zhang L.-Y."/>
            <person name="Han M.-X."/>
            <person name="Xiao M."/>
            <person name="Li W.-J."/>
        </authorList>
    </citation>
    <scope>NUCLEOTIDE SEQUENCE [LARGE SCALE GENOMIC DNA]</scope>
    <source>
        <strain evidence="7">KCTC 52945</strain>
    </source>
</reference>
<sequence length="194" mass="20942">MNLLSRLVYWSLNLWILGYTVILGLALFIQFAYSELPCPLCMLQRYAMILSTLGAWWIVRQAEAGTLTTVGYMQGLGLGTLGAFAGAVFGGRQVMLHILPGDTGYGAPVLGLHMYSWAFITFAVVIIYCAILGILAPAALPQAPKQESPAARLATAAGLAFLAVVAINAVMIVFLEGFAWVLPDDPTAYDLFRH</sequence>
<protein>
    <submittedName>
        <fullName evidence="6">Disulfide bond formation protein B</fullName>
    </submittedName>
</protein>
<dbReference type="Pfam" id="PF02600">
    <property type="entry name" value="DsbB"/>
    <property type="match status" value="1"/>
</dbReference>
<keyword evidence="2 5" id="KW-0812">Transmembrane</keyword>
<dbReference type="GO" id="GO:0006457">
    <property type="term" value="P:protein folding"/>
    <property type="evidence" value="ECO:0007669"/>
    <property type="project" value="InterPro"/>
</dbReference>
<evidence type="ECO:0000256" key="2">
    <source>
        <dbReference type="ARBA" id="ARBA00022692"/>
    </source>
</evidence>
<accession>A0A2W2AK56</accession>
<feature type="transmembrane region" description="Helical" evidence="5">
    <location>
        <begin position="153"/>
        <end position="175"/>
    </location>
</feature>
<dbReference type="SUPFAM" id="SSF158442">
    <property type="entry name" value="DsbB-like"/>
    <property type="match status" value="1"/>
</dbReference>
<comment type="subcellular location">
    <subcellularLocation>
        <location evidence="1">Membrane</location>
        <topology evidence="1">Multi-pass membrane protein</topology>
    </subcellularLocation>
</comment>
<dbReference type="GO" id="GO:0015035">
    <property type="term" value="F:protein-disulfide reductase activity"/>
    <property type="evidence" value="ECO:0007669"/>
    <property type="project" value="InterPro"/>
</dbReference>
<dbReference type="Proteomes" id="UP000248795">
    <property type="component" value="Unassembled WGS sequence"/>
</dbReference>
<feature type="transmembrane region" description="Helical" evidence="5">
    <location>
        <begin position="71"/>
        <end position="95"/>
    </location>
</feature>
<name>A0A2W2AK56_9HYPH</name>
<dbReference type="Gene3D" id="1.20.1550.10">
    <property type="entry name" value="DsbB-like"/>
    <property type="match status" value="1"/>
</dbReference>
<dbReference type="InterPro" id="IPR003752">
    <property type="entry name" value="DiS_bond_form_DsbB/BdbC"/>
</dbReference>
<evidence type="ECO:0000256" key="5">
    <source>
        <dbReference type="SAM" id="Phobius"/>
    </source>
</evidence>
<dbReference type="InterPro" id="IPR023380">
    <property type="entry name" value="DsbB-like_sf"/>
</dbReference>
<gene>
    <name evidence="6" type="ORF">DK847_16835</name>
</gene>
<keyword evidence="4 5" id="KW-0472">Membrane</keyword>
<organism evidence="6 7">
    <name type="scientific">Aestuariivirga litoralis</name>
    <dbReference type="NCBI Taxonomy" id="2650924"/>
    <lineage>
        <taxon>Bacteria</taxon>
        <taxon>Pseudomonadati</taxon>
        <taxon>Pseudomonadota</taxon>
        <taxon>Alphaproteobacteria</taxon>
        <taxon>Hyphomicrobiales</taxon>
        <taxon>Aestuariivirgaceae</taxon>
        <taxon>Aestuariivirga</taxon>
    </lineage>
</organism>
<evidence type="ECO:0000256" key="4">
    <source>
        <dbReference type="ARBA" id="ARBA00023136"/>
    </source>
</evidence>
<dbReference type="GO" id="GO:0016020">
    <property type="term" value="C:membrane"/>
    <property type="evidence" value="ECO:0007669"/>
    <property type="project" value="UniProtKB-SubCell"/>
</dbReference>
<evidence type="ECO:0000313" key="6">
    <source>
        <dbReference type="EMBL" id="PZF75885.1"/>
    </source>
</evidence>
<keyword evidence="3 5" id="KW-1133">Transmembrane helix</keyword>
<feature type="transmembrane region" description="Helical" evidence="5">
    <location>
        <begin position="115"/>
        <end position="141"/>
    </location>
</feature>
<dbReference type="RefSeq" id="WP_111199690.1">
    <property type="nucleotide sequence ID" value="NZ_QKVK01000008.1"/>
</dbReference>
<evidence type="ECO:0000256" key="3">
    <source>
        <dbReference type="ARBA" id="ARBA00022989"/>
    </source>
</evidence>